<keyword evidence="2" id="KW-0012">Acyltransferase</keyword>
<comment type="caution">
    <text evidence="5">The sequence shown here is derived from an EMBL/GenBank/DDBJ whole genome shotgun (WGS) entry which is preliminary data.</text>
</comment>
<dbReference type="Gene3D" id="3.40.630.30">
    <property type="match status" value="1"/>
</dbReference>
<dbReference type="SUPFAM" id="SSF55729">
    <property type="entry name" value="Acyl-CoA N-acyltransferases (Nat)"/>
    <property type="match status" value="1"/>
</dbReference>
<dbReference type="PROSITE" id="PS51186">
    <property type="entry name" value="GNAT"/>
    <property type="match status" value="1"/>
</dbReference>
<evidence type="ECO:0000259" key="4">
    <source>
        <dbReference type="PROSITE" id="PS51186"/>
    </source>
</evidence>
<dbReference type="PANTHER" id="PTHR43792">
    <property type="entry name" value="GNAT FAMILY, PUTATIVE (AFU_ORTHOLOGUE AFUA_3G00765)-RELATED-RELATED"/>
    <property type="match status" value="1"/>
</dbReference>
<proteinExistence type="inferred from homology"/>
<reference evidence="5 6" key="1">
    <citation type="submission" date="2018-09" db="EMBL/GenBank/DDBJ databases">
        <title>YIM 75507 draft genome.</title>
        <authorList>
            <person name="Tang S."/>
            <person name="Feng Y."/>
        </authorList>
    </citation>
    <scope>NUCLEOTIDE SEQUENCE [LARGE SCALE GENOMIC DNA]</scope>
    <source>
        <strain evidence="5 6">YIM 75507</strain>
    </source>
</reference>
<gene>
    <name evidence="5" type="ORF">D5H75_15055</name>
</gene>
<dbReference type="Proteomes" id="UP000265768">
    <property type="component" value="Unassembled WGS sequence"/>
</dbReference>
<evidence type="ECO:0000256" key="3">
    <source>
        <dbReference type="ARBA" id="ARBA00038502"/>
    </source>
</evidence>
<name>A0A3A4ASM3_9ACTN</name>
<dbReference type="PANTHER" id="PTHR43792:SF8">
    <property type="entry name" value="[RIBOSOMAL PROTEIN US5]-ALANINE N-ACETYLTRANSFERASE"/>
    <property type="match status" value="1"/>
</dbReference>
<organism evidence="5 6">
    <name type="scientific">Bailinhaonella thermotolerans</name>
    <dbReference type="NCBI Taxonomy" id="1070861"/>
    <lineage>
        <taxon>Bacteria</taxon>
        <taxon>Bacillati</taxon>
        <taxon>Actinomycetota</taxon>
        <taxon>Actinomycetes</taxon>
        <taxon>Streptosporangiales</taxon>
        <taxon>Streptosporangiaceae</taxon>
        <taxon>Bailinhaonella</taxon>
    </lineage>
</organism>
<comment type="similarity">
    <text evidence="3">Belongs to the acetyltransferase family. RimJ subfamily.</text>
</comment>
<sequence>MTTTRLMSPEDAPVLAALLRSNRDFLAPWEPDREDSYFTEEGQLAVVRDALDWYEAGTHVPHVIVDDDGRVVGRITLSGIVRFSLQSASVGYWVSEHANGRGHATAALRSMIAVAFGDLGLHRIQAETLKHNAASQRILERAGFERYGLAPEYLRIAGRWQDCVMYQLINRDMA</sequence>
<evidence type="ECO:0000313" key="6">
    <source>
        <dbReference type="Proteomes" id="UP000265768"/>
    </source>
</evidence>
<dbReference type="GO" id="GO:0005737">
    <property type="term" value="C:cytoplasm"/>
    <property type="evidence" value="ECO:0007669"/>
    <property type="project" value="TreeGrafter"/>
</dbReference>
<feature type="domain" description="N-acetyltransferase" evidence="4">
    <location>
        <begin position="2"/>
        <end position="170"/>
    </location>
</feature>
<dbReference type="InterPro" id="IPR000182">
    <property type="entry name" value="GNAT_dom"/>
</dbReference>
<keyword evidence="6" id="KW-1185">Reference proteome</keyword>
<keyword evidence="1 5" id="KW-0808">Transferase</keyword>
<evidence type="ECO:0000313" key="5">
    <source>
        <dbReference type="EMBL" id="RJL32908.1"/>
    </source>
</evidence>
<dbReference type="Pfam" id="PF13302">
    <property type="entry name" value="Acetyltransf_3"/>
    <property type="match status" value="1"/>
</dbReference>
<dbReference type="EMBL" id="QZEY01000004">
    <property type="protein sequence ID" value="RJL32908.1"/>
    <property type="molecule type" value="Genomic_DNA"/>
</dbReference>
<dbReference type="AlphaFoldDB" id="A0A3A4ASM3"/>
<evidence type="ECO:0000256" key="2">
    <source>
        <dbReference type="ARBA" id="ARBA00023315"/>
    </source>
</evidence>
<dbReference type="OrthoDB" id="5242221at2"/>
<evidence type="ECO:0000256" key="1">
    <source>
        <dbReference type="ARBA" id="ARBA00022679"/>
    </source>
</evidence>
<accession>A0A3A4ASM3</accession>
<dbReference type="InterPro" id="IPR016181">
    <property type="entry name" value="Acyl_CoA_acyltransferase"/>
</dbReference>
<protein>
    <submittedName>
        <fullName evidence="5">N-acetyltransferase</fullName>
    </submittedName>
</protein>
<dbReference type="InterPro" id="IPR051531">
    <property type="entry name" value="N-acetyltransferase"/>
</dbReference>
<dbReference type="GO" id="GO:0008999">
    <property type="term" value="F:protein-N-terminal-alanine acetyltransferase activity"/>
    <property type="evidence" value="ECO:0007669"/>
    <property type="project" value="TreeGrafter"/>
</dbReference>